<dbReference type="SUPFAM" id="SSF52540">
    <property type="entry name" value="P-loop containing nucleoside triphosphate hydrolases"/>
    <property type="match status" value="1"/>
</dbReference>
<reference evidence="3" key="1">
    <citation type="submission" date="2023-07" db="EMBL/GenBank/DDBJ databases">
        <title>Shewanella mangrovi sp. nov., an acetaldehyde- degrading bacterium isolated from mangrove sediment.</title>
        <authorList>
            <person name="Liu Y."/>
        </authorList>
    </citation>
    <scope>NUCLEOTIDE SEQUENCE [LARGE SCALE GENOMIC DNA]</scope>
    <source>
        <strain evidence="3">C32</strain>
    </source>
</reference>
<dbReference type="EMBL" id="JAKOGG010000004">
    <property type="protein sequence ID" value="MCS4556302.1"/>
    <property type="molecule type" value="Genomic_DNA"/>
</dbReference>
<evidence type="ECO:0000313" key="3">
    <source>
        <dbReference type="Proteomes" id="UP001201549"/>
    </source>
</evidence>
<organism evidence="2 3">
    <name type="scientific">Shewanella electrica</name>
    <dbReference type="NCBI Taxonomy" id="515560"/>
    <lineage>
        <taxon>Bacteria</taxon>
        <taxon>Pseudomonadati</taxon>
        <taxon>Pseudomonadota</taxon>
        <taxon>Gammaproteobacteria</taxon>
        <taxon>Alteromonadales</taxon>
        <taxon>Shewanellaceae</taxon>
        <taxon>Shewanella</taxon>
    </lineage>
</organism>
<name>A0ABT2FIZ0_9GAMM</name>
<feature type="domain" description="CobW/HypB/UreG nucleotide-binding" evidence="1">
    <location>
        <begin position="7"/>
        <end position="170"/>
    </location>
</feature>
<dbReference type="PANTHER" id="PTHR13748:SF46">
    <property type="entry name" value="ZINC CHAPERONE YEIR"/>
    <property type="match status" value="1"/>
</dbReference>
<dbReference type="InterPro" id="IPR003495">
    <property type="entry name" value="CobW/HypB/UreG_nucleotide-bd"/>
</dbReference>
<proteinExistence type="predicted"/>
<dbReference type="PANTHER" id="PTHR13748">
    <property type="entry name" value="COBW-RELATED"/>
    <property type="match status" value="1"/>
</dbReference>
<dbReference type="Gene3D" id="3.40.50.300">
    <property type="entry name" value="P-loop containing nucleotide triphosphate hydrolases"/>
    <property type="match status" value="1"/>
</dbReference>
<keyword evidence="3" id="KW-1185">Reference proteome</keyword>
<comment type="caution">
    <text evidence="2">The sequence shown here is derived from an EMBL/GenBank/DDBJ whole genome shotgun (WGS) entry which is preliminary data.</text>
</comment>
<dbReference type="InterPro" id="IPR027417">
    <property type="entry name" value="P-loop_NTPase"/>
</dbReference>
<evidence type="ECO:0000313" key="2">
    <source>
        <dbReference type="EMBL" id="MCS4556302.1"/>
    </source>
</evidence>
<dbReference type="Pfam" id="PF02492">
    <property type="entry name" value="cobW"/>
    <property type="match status" value="1"/>
</dbReference>
<dbReference type="InterPro" id="IPR051316">
    <property type="entry name" value="Zinc-reg_GTPase_activator"/>
</dbReference>
<sequence length="341" mass="37437">MIQANIPTHVITGFLGAGKTTFIQALLQAKPTNETWAVLVNEFGEIGIDAELLPQTEGIVIREVAGGCLCCAAGVPLQVAVTQLVAKAKPQRLLIEPTGLGHPQQILRLLSSAQFAHILSLRGSCCVLDPRKLADAKYLEHDTFLQQLHSSDLLLLSKADLWRDAVNLPELLAKLPVAVQQKPQFHWSRGDAIPAALMTAMAQPRAVASRPNMMSAANGLLQPPLSDEAVLPEDEYDAQGIIFKQQHSDGYYSYGWRFDANWVFACDALFAWLASVNSERLKAVMITDEGIAAINRLGQEQTVTELDDAMESRIEFISQTALDADALQHALGLCRWQEDYR</sequence>
<gene>
    <name evidence="2" type="ORF">L9G74_07630</name>
</gene>
<dbReference type="RefSeq" id="WP_238895705.1">
    <property type="nucleotide sequence ID" value="NZ_JAKOGG010000004.1"/>
</dbReference>
<accession>A0ABT2FIZ0</accession>
<evidence type="ECO:0000259" key="1">
    <source>
        <dbReference type="Pfam" id="PF02492"/>
    </source>
</evidence>
<dbReference type="Proteomes" id="UP001201549">
    <property type="component" value="Unassembled WGS sequence"/>
</dbReference>
<protein>
    <submittedName>
        <fullName evidence="2">GTP-binding protein</fullName>
    </submittedName>
</protein>